<feature type="region of interest" description="Disordered" evidence="1">
    <location>
        <begin position="1"/>
        <end position="42"/>
    </location>
</feature>
<sequence length="333" mass="35937">MATATAPRRSFRKTAKPEGQDEVPKGRKARRARRPPPPRWRERILPKTVIGMTMLILATAVGAAFSGAVLYTYYEYRLTQNEQRVRDFIAGFDERYTNAMGQIEAQRAQAQNEITEALEPLREVTAEGSTLEALVQKVHPGIFFVNTQDEAGQPSVGSGFVIASDGQQALMLTSYNTIRAATRQPGPAITVRKGDQVVRATLWTWHEEKDLALIILNQGDIPKLDLVPPQPPVRQGTRIFAVSGLGAAGGAISQGFVADVSGAGVQHDASVGVSFQGGPLVNDEGQVIAMASRAYSPLGFAPEAVYFGVPVRDACERVLRCPEGGLPTAGDKR</sequence>
<evidence type="ECO:0000256" key="1">
    <source>
        <dbReference type="SAM" id="MobiDB-lite"/>
    </source>
</evidence>
<dbReference type="AlphaFoldDB" id="A0A6J4H0S7"/>
<keyword evidence="2" id="KW-0812">Transmembrane</keyword>
<keyword evidence="2" id="KW-0472">Membrane</keyword>
<accession>A0A6J4H0S7</accession>
<gene>
    <name evidence="3" type="ORF">AVDCRST_MAG50-19</name>
</gene>
<reference evidence="3" key="1">
    <citation type="submission" date="2020-02" db="EMBL/GenBank/DDBJ databases">
        <authorList>
            <person name="Meier V. D."/>
        </authorList>
    </citation>
    <scope>NUCLEOTIDE SEQUENCE</scope>
    <source>
        <strain evidence="3">AVDCRST_MAG50</strain>
    </source>
</reference>
<dbReference type="Pfam" id="PF13365">
    <property type="entry name" value="Trypsin_2"/>
    <property type="match status" value="1"/>
</dbReference>
<dbReference type="InterPro" id="IPR009003">
    <property type="entry name" value="Peptidase_S1_PA"/>
</dbReference>
<proteinExistence type="predicted"/>
<feature type="compositionally biased region" description="Basic residues" evidence="1">
    <location>
        <begin position="26"/>
        <end position="36"/>
    </location>
</feature>
<protein>
    <submittedName>
        <fullName evidence="3">Uncharacterized protein</fullName>
    </submittedName>
</protein>
<dbReference type="Gene3D" id="2.40.10.120">
    <property type="match status" value="1"/>
</dbReference>
<organism evidence="3">
    <name type="scientific">uncultured Acidimicrobiales bacterium</name>
    <dbReference type="NCBI Taxonomy" id="310071"/>
    <lineage>
        <taxon>Bacteria</taxon>
        <taxon>Bacillati</taxon>
        <taxon>Actinomycetota</taxon>
        <taxon>Acidimicrobiia</taxon>
        <taxon>Acidimicrobiales</taxon>
        <taxon>environmental samples</taxon>
    </lineage>
</organism>
<feature type="compositionally biased region" description="Basic and acidic residues" evidence="1">
    <location>
        <begin position="15"/>
        <end position="25"/>
    </location>
</feature>
<dbReference type="PANTHER" id="PTHR43019:SF23">
    <property type="entry name" value="PROTEASE DO-LIKE 5, CHLOROPLASTIC"/>
    <property type="match status" value="1"/>
</dbReference>
<name>A0A6J4H0S7_9ACTN</name>
<feature type="transmembrane region" description="Helical" evidence="2">
    <location>
        <begin position="49"/>
        <end position="74"/>
    </location>
</feature>
<dbReference type="SUPFAM" id="SSF50494">
    <property type="entry name" value="Trypsin-like serine proteases"/>
    <property type="match status" value="1"/>
</dbReference>
<dbReference type="EMBL" id="CADCTF010000003">
    <property type="protein sequence ID" value="CAA9211073.1"/>
    <property type="molecule type" value="Genomic_DNA"/>
</dbReference>
<evidence type="ECO:0000313" key="3">
    <source>
        <dbReference type="EMBL" id="CAA9211073.1"/>
    </source>
</evidence>
<evidence type="ECO:0000256" key="2">
    <source>
        <dbReference type="SAM" id="Phobius"/>
    </source>
</evidence>
<keyword evidence="2" id="KW-1133">Transmembrane helix</keyword>
<dbReference type="PANTHER" id="PTHR43019">
    <property type="entry name" value="SERINE ENDOPROTEASE DEGS"/>
    <property type="match status" value="1"/>
</dbReference>